<protein>
    <submittedName>
        <fullName evidence="1">Uncharacterized protein</fullName>
    </submittedName>
</protein>
<dbReference type="InterPro" id="IPR041160">
    <property type="entry name" value="LD_cluster2"/>
</dbReference>
<organism evidence="1 2">
    <name type="scientific">Sphingobacterium thalpophilum</name>
    <dbReference type="NCBI Taxonomy" id="259"/>
    <lineage>
        <taxon>Bacteria</taxon>
        <taxon>Pseudomonadati</taxon>
        <taxon>Bacteroidota</taxon>
        <taxon>Sphingobacteriia</taxon>
        <taxon>Sphingobacteriales</taxon>
        <taxon>Sphingobacteriaceae</taxon>
        <taxon>Sphingobacterium</taxon>
    </lineage>
</organism>
<evidence type="ECO:0000313" key="2">
    <source>
        <dbReference type="Proteomes" id="UP001566204"/>
    </source>
</evidence>
<dbReference type="Pfam" id="PF18163">
    <property type="entry name" value="LD_cluster2"/>
    <property type="match status" value="1"/>
</dbReference>
<evidence type="ECO:0000313" key="1">
    <source>
        <dbReference type="EMBL" id="MEZ0452769.1"/>
    </source>
</evidence>
<accession>A0ABV4HE46</accession>
<dbReference type="EMBL" id="JBEOQB010000004">
    <property type="protein sequence ID" value="MEZ0452769.1"/>
    <property type="molecule type" value="Genomic_DNA"/>
</dbReference>
<dbReference type="Proteomes" id="UP001566204">
    <property type="component" value="Unassembled WGS sequence"/>
</dbReference>
<keyword evidence="2" id="KW-1185">Reference proteome</keyword>
<name>A0ABV4HE46_9SPHI</name>
<sequence length="308" mass="35379">MEEIDVSGIQAEAVVKNQPKQIKKKFLNGKSIAISVSENEDLEKLGFTVQHLNDITIEIARYIIANDGKALYGGDLRQNGFTTLFSELSNQYKRINDDTSGFANYFVFPNTRQLTRSIRIHFLSKNIEIHEVEDPKSLAIDYNSKYDPKTNIEHRYLYSECFKEMRVQMAKDCTARVLVGGKITNYLGYIPGVIEEALYTLRENKPLYLVGAFGGATEKLIKLIKGEKVKELTNDFQYNTDFLIEFKNYVISKCNYADYDLLKTELTKFDVKKLSELNGLSEEENEILFTSKNIHQIVFLLMKGLKKL</sequence>
<gene>
    <name evidence="1" type="ORF">ABTW24_14325</name>
</gene>
<comment type="caution">
    <text evidence="1">The sequence shown here is derived from an EMBL/GenBank/DDBJ whole genome shotgun (WGS) entry which is preliminary data.</text>
</comment>
<reference evidence="1 2" key="1">
    <citation type="submission" date="2024-06" db="EMBL/GenBank/DDBJ databases">
        <title>Soil Sphingobacterium thalpophilum.</title>
        <authorList>
            <person name="Yang J."/>
            <person name="Li J."/>
        </authorList>
    </citation>
    <scope>NUCLEOTIDE SEQUENCE [LARGE SCALE GENOMIC DNA]</scope>
    <source>
        <strain evidence="1 2">22g91tb</strain>
    </source>
</reference>
<dbReference type="RefSeq" id="WP_282636158.1">
    <property type="nucleotide sequence ID" value="NZ_JALHSB010000001.1"/>
</dbReference>
<proteinExistence type="predicted"/>